<comment type="caution">
    <text evidence="1">The sequence shown here is derived from an EMBL/GenBank/DDBJ whole genome shotgun (WGS) entry which is preliminary data.</text>
</comment>
<dbReference type="RefSeq" id="WP_203169790.1">
    <property type="nucleotide sequence ID" value="NZ_JAEVLS010000005.1"/>
</dbReference>
<evidence type="ECO:0000313" key="2">
    <source>
        <dbReference type="Proteomes" id="UP000661077"/>
    </source>
</evidence>
<gene>
    <name evidence="1" type="ORF">JM946_23375</name>
</gene>
<dbReference type="EMBL" id="JAEVLS010000005">
    <property type="protein sequence ID" value="MBM0107696.1"/>
    <property type="molecule type" value="Genomic_DNA"/>
</dbReference>
<accession>A0ABS1X3A3</accession>
<keyword evidence="2" id="KW-1185">Reference proteome</keyword>
<evidence type="ECO:0000313" key="1">
    <source>
        <dbReference type="EMBL" id="MBM0107696.1"/>
    </source>
</evidence>
<proteinExistence type="predicted"/>
<reference evidence="1 2" key="1">
    <citation type="journal article" date="2021" name="Int. J. Syst. Evol. Microbiol.">
        <title>Steroidobacter gossypii sp. nov., isolated from soil of cotton cropping field.</title>
        <authorList>
            <person name="Huang R."/>
            <person name="Yang S."/>
            <person name="Zhen C."/>
            <person name="Liu W."/>
        </authorList>
    </citation>
    <scope>NUCLEOTIDE SEQUENCE [LARGE SCALE GENOMIC DNA]</scope>
    <source>
        <strain evidence="1 2">S1-65</strain>
    </source>
</reference>
<dbReference type="Proteomes" id="UP000661077">
    <property type="component" value="Unassembled WGS sequence"/>
</dbReference>
<sequence length="161" mass="18078">MNSLLVQQRLRRSISLQSYLRELSVLIGRPVRADELSSPEQAGEIRVRAKALTEDPAASTEVPFSDRTTERFRSFIQRLQAANPSSIQVWTPKTIDCGVLEVPSLTAIRFDFDFSINDDGILSFVTSGLTDRLLLDFSASLSGHQRMTIEVQGQSWSRVTY</sequence>
<organism evidence="1 2">
    <name type="scientific">Steroidobacter gossypii</name>
    <dbReference type="NCBI Taxonomy" id="2805490"/>
    <lineage>
        <taxon>Bacteria</taxon>
        <taxon>Pseudomonadati</taxon>
        <taxon>Pseudomonadota</taxon>
        <taxon>Gammaproteobacteria</taxon>
        <taxon>Steroidobacterales</taxon>
        <taxon>Steroidobacteraceae</taxon>
        <taxon>Steroidobacter</taxon>
    </lineage>
</organism>
<protein>
    <submittedName>
        <fullName evidence="1">Uncharacterized protein</fullName>
    </submittedName>
</protein>
<name>A0ABS1X3A3_9GAMM</name>